<organism evidence="2 3">
    <name type="scientific">Ligaoa zhengdingensis</name>
    <dbReference type="NCBI Taxonomy" id="2763658"/>
    <lineage>
        <taxon>Bacteria</taxon>
        <taxon>Bacillati</taxon>
        <taxon>Bacillota</taxon>
        <taxon>Clostridia</taxon>
        <taxon>Eubacteriales</taxon>
        <taxon>Oscillospiraceae</taxon>
        <taxon>Ligaoa</taxon>
    </lineage>
</organism>
<accession>A0A926I4B3</accession>
<dbReference type="AlphaFoldDB" id="A0A926I4B3"/>
<dbReference type="PANTHER" id="PTHR45661:SF3">
    <property type="entry name" value="IG-LIKE DOMAIN-CONTAINING PROTEIN"/>
    <property type="match status" value="1"/>
</dbReference>
<dbReference type="EMBL" id="JACRST010000016">
    <property type="protein sequence ID" value="MBC8547219.1"/>
    <property type="molecule type" value="Genomic_DNA"/>
</dbReference>
<name>A0A926I4B3_9FIRM</name>
<reference evidence="2" key="1">
    <citation type="submission" date="2020-08" db="EMBL/GenBank/DDBJ databases">
        <title>Genome public.</title>
        <authorList>
            <person name="Liu C."/>
            <person name="Sun Q."/>
        </authorList>
    </citation>
    <scope>NUCLEOTIDE SEQUENCE</scope>
    <source>
        <strain evidence="2">NSJ-31</strain>
    </source>
</reference>
<feature type="region of interest" description="Disordered" evidence="1">
    <location>
        <begin position="365"/>
        <end position="387"/>
    </location>
</feature>
<dbReference type="InterPro" id="IPR053139">
    <property type="entry name" value="Surface_bspA-like"/>
</dbReference>
<dbReference type="RefSeq" id="WP_249283294.1">
    <property type="nucleotide sequence ID" value="NZ_JACRST010000016.1"/>
</dbReference>
<protein>
    <submittedName>
        <fullName evidence="2">Leucine-rich repeat protein</fullName>
    </submittedName>
</protein>
<dbReference type="InterPro" id="IPR011049">
    <property type="entry name" value="Serralysin-like_metalloprot_C"/>
</dbReference>
<comment type="caution">
    <text evidence="2">The sequence shown here is derived from an EMBL/GenBank/DDBJ whole genome shotgun (WGS) entry which is preliminary data.</text>
</comment>
<dbReference type="Pfam" id="PF13306">
    <property type="entry name" value="LRR_5"/>
    <property type="match status" value="1"/>
</dbReference>
<dbReference type="Proteomes" id="UP000653127">
    <property type="component" value="Unassembled WGS sequence"/>
</dbReference>
<feature type="region of interest" description="Disordered" evidence="1">
    <location>
        <begin position="182"/>
        <end position="241"/>
    </location>
</feature>
<proteinExistence type="predicted"/>
<dbReference type="InterPro" id="IPR032675">
    <property type="entry name" value="LRR_dom_sf"/>
</dbReference>
<dbReference type="PANTHER" id="PTHR45661">
    <property type="entry name" value="SURFACE ANTIGEN"/>
    <property type="match status" value="1"/>
</dbReference>
<gene>
    <name evidence="2" type="ORF">H8711_09815</name>
</gene>
<evidence type="ECO:0000256" key="1">
    <source>
        <dbReference type="SAM" id="MobiDB-lite"/>
    </source>
</evidence>
<dbReference type="Gene3D" id="2.150.10.10">
    <property type="entry name" value="Serralysin-like metalloprotease, C-terminal"/>
    <property type="match status" value="2"/>
</dbReference>
<dbReference type="Gene3D" id="3.80.10.10">
    <property type="entry name" value="Ribonuclease Inhibitor"/>
    <property type="match status" value="2"/>
</dbReference>
<keyword evidence="3" id="KW-1185">Reference proteome</keyword>
<dbReference type="SUPFAM" id="SSF52058">
    <property type="entry name" value="L domain-like"/>
    <property type="match status" value="1"/>
</dbReference>
<feature type="compositionally biased region" description="Polar residues" evidence="1">
    <location>
        <begin position="201"/>
        <end position="216"/>
    </location>
</feature>
<dbReference type="Gene3D" id="3.40.50.12480">
    <property type="match status" value="1"/>
</dbReference>
<evidence type="ECO:0000313" key="2">
    <source>
        <dbReference type="EMBL" id="MBC8547219.1"/>
    </source>
</evidence>
<dbReference type="InterPro" id="IPR026906">
    <property type="entry name" value="LRR_5"/>
</dbReference>
<dbReference type="SUPFAM" id="SSF101967">
    <property type="entry name" value="Adhesin YadA, collagen-binding domain"/>
    <property type="match status" value="3"/>
</dbReference>
<sequence length="1042" mass="107249">MITDKKITAADYADKDVVSAPDRLTGTAQENKYVFDRAVKEVVQPKYNALIDELDTELGSRIVSDDILKMRLDENGVVEYSADGTNYVKMIGRHGAKGDGTPATGAEIFNVPDNVASGSYSHAEGINTNASGRASHAEGSNTLASGYIYGFSHAEGSFTKATGDYSHAEGYMTDATEKGAHAEGFGTSATGEWSHAEGKISSASGVCSHAEGTSSARGDHAHAEGTSTSASGNASHSGGNHTIASAENQFAIGKFNEEDTNAAVIVGNGESEDARSNAMTLDWNGNLKLAGDVTFSGDRSLTDELSNLTAEDVGAAPAVHTHTADDISGLDPVATSGYVSVGRRDGTIVGAESTAEGKNTIASGKTAHAEGDSTEASGSYSHAEGKSTKATGYVVHAEGYDSEASGSYSHAEGKSTKAIDYAAHAEGNYSEASGNCSHAEGTETKAIGYAAHAEGSCTEARGDYSHARGYYTLTNSNCQSAIGKYNAEDITAALILGNGTSTSNRSNAMTVDWNGNLNLAGDITFSGNRSLTEELNNITIPIAGDELGGVKNGGNVVVNSDGTMTAPDAGAKLNRTDFTETDARWSALTDGRYTLTLSLEDQNPICVFRKDGDKYKLSVCDIESLNGTVSAISYDKFAGYLLTAEDGEGGGSSSGGVVRSINGVFPNGEGAVTLTASQVGAATNSHTHTYTQVGAAAASHTHSYTAITGLGSAATKNVGTGASNVAAGNHSHAASAIGISAISGMQATTVQEALEENFQSVASGKQLLETAISDGGGTVSKEDDVATFQELADGVDDILTKIVDRSFKTFTIPDGTQEIGTGAFYNCVNLHTVAIPASVTSIKSSAFAYCGSLTLNELPADLTNIGNNAFLYCRNLALTALPASLTSIGSNAFEGCDKLALTELPAGLTSINLSVFKYCAGLALTELPPGVTSIGTSAFEGCTSLALTELPDNLTLIGITSFKNCTSLALTELPSGLTDISFNAFNGCTGLTRLRLGNALKSIATNAFTDCTNLTQITCDFAQGAVSGAPWGATNANITYLR</sequence>
<evidence type="ECO:0000313" key="3">
    <source>
        <dbReference type="Proteomes" id="UP000653127"/>
    </source>
</evidence>
<feature type="compositionally biased region" description="Low complexity" evidence="1">
    <location>
        <begin position="225"/>
        <end position="241"/>
    </location>
</feature>